<proteinExistence type="predicted"/>
<evidence type="ECO:0000313" key="2">
    <source>
        <dbReference type="Proteomes" id="UP000593972"/>
    </source>
</evidence>
<dbReference type="EMBL" id="CP050503">
    <property type="protein sequence ID" value="QOP57266.1"/>
    <property type="molecule type" value="Genomic_DNA"/>
</dbReference>
<dbReference type="AlphaFoldDB" id="A0ABD7BYG4"/>
<evidence type="ECO:0000313" key="1">
    <source>
        <dbReference type="EMBL" id="QOP57266.1"/>
    </source>
</evidence>
<sequence>MSNIFSSGKLTLSRGGSDQYLLNGVKMLDADNQPIKEAEFESRVSNEVARFINNNYSQIVFLAGAGASITGQQDSQSIRGRSMRELTGIIADALDADEKAFSISQMARYSKYKFIDPTSEDFQLENFISAVQSAQPYIAIDKQSKYNKSVSVILETIIRNTSYDYDDRLLKHAQIINILSSRITPPNKLTIATTNYDTLFEEAAARIAYTVMDGFTADIDPHFDPDVFEWNLVKDIPNLATAELEYKKQVINLIKLHGSLTWQFDDEHILRRLPRNLVNSPVMIFPSANKYMQSYTEPYFELFSKFQELINRPNTLLIANGFSFGDTHIAEMVYHAVTHNSGLSLLVSDYSLEGHDARGWKLLEGLKDSGYSIVFLQAVLNKLPRYLEAESNEY</sequence>
<geneLocation type="plasmid" evidence="1 2">
    <name>pLPCN-3</name>
</geneLocation>
<name>A0ABD7BYG4_LACPA</name>
<gene>
    <name evidence="1" type="ORF">HCJ88_15940</name>
</gene>
<dbReference type="Pfam" id="PF13289">
    <property type="entry name" value="SIR2_2"/>
    <property type="match status" value="1"/>
</dbReference>
<keyword evidence="1" id="KW-0614">Plasmid</keyword>
<accession>A0ABD7BYG4</accession>
<protein>
    <submittedName>
        <fullName evidence="1">SIR2 family protein</fullName>
    </submittedName>
</protein>
<organism evidence="1 2">
    <name type="scientific">Lacticaseibacillus paracasei</name>
    <name type="common">Lactobacillus paracasei</name>
    <dbReference type="NCBI Taxonomy" id="1597"/>
    <lineage>
        <taxon>Bacteria</taxon>
        <taxon>Bacillati</taxon>
        <taxon>Bacillota</taxon>
        <taxon>Bacilli</taxon>
        <taxon>Lactobacillales</taxon>
        <taxon>Lactobacillaceae</taxon>
        <taxon>Lacticaseibacillus</taxon>
    </lineage>
</organism>
<reference evidence="1 2" key="1">
    <citation type="submission" date="2020-03" db="EMBL/GenBank/DDBJ databases">
        <title>Complete genome sequence of Lactobacillus paracasei strain NFFJ04, isolated from animal feed.</title>
        <authorList>
            <person name="Jung J.Y."/>
        </authorList>
    </citation>
    <scope>NUCLEOTIDE SEQUENCE [LARGE SCALE GENOMIC DNA]</scope>
    <source>
        <strain evidence="1 2">NFFJ04</strain>
        <plasmid evidence="1 2">pLPCN-3</plasmid>
    </source>
</reference>
<dbReference type="RefSeq" id="WP_193137630.1">
    <property type="nucleotide sequence ID" value="NZ_CP050503.1"/>
</dbReference>
<dbReference type="Proteomes" id="UP000593972">
    <property type="component" value="Plasmid pLPCN-3"/>
</dbReference>